<dbReference type="RefSeq" id="XP_003044748.1">
    <property type="nucleotide sequence ID" value="XM_003044702.1"/>
</dbReference>
<feature type="domain" description="NmrA-like" evidence="4">
    <location>
        <begin position="5"/>
        <end position="244"/>
    </location>
</feature>
<dbReference type="HOGENOM" id="CLU_044876_0_0_1"/>
<dbReference type="eggNOG" id="ENOG502S7CY">
    <property type="taxonomic scope" value="Eukaryota"/>
</dbReference>
<dbReference type="PANTHER" id="PTHR47706">
    <property type="entry name" value="NMRA-LIKE FAMILY PROTEIN"/>
    <property type="match status" value="1"/>
</dbReference>
<dbReference type="KEGG" id="nhe:NECHADRAFT_81637"/>
<dbReference type="InterPro" id="IPR036291">
    <property type="entry name" value="NAD(P)-bd_dom_sf"/>
</dbReference>
<dbReference type="OrthoDB" id="10000533at2759"/>
<dbReference type="InterPro" id="IPR008030">
    <property type="entry name" value="NmrA-like"/>
</dbReference>
<keyword evidence="2" id="KW-0521">NADP</keyword>
<gene>
    <name evidence="5" type="ORF">NECHADRAFT_81637</name>
</gene>
<proteinExistence type="inferred from homology"/>
<evidence type="ECO:0000256" key="2">
    <source>
        <dbReference type="ARBA" id="ARBA00022857"/>
    </source>
</evidence>
<dbReference type="PANTHER" id="PTHR47706:SF4">
    <property type="entry name" value="NMRA-LIKE DOMAIN-CONTAINING PROTEIN"/>
    <property type="match status" value="1"/>
</dbReference>
<name>C7Z8U9_FUSV7</name>
<evidence type="ECO:0000256" key="3">
    <source>
        <dbReference type="ARBA" id="ARBA00023002"/>
    </source>
</evidence>
<evidence type="ECO:0000256" key="1">
    <source>
        <dbReference type="ARBA" id="ARBA00005725"/>
    </source>
</evidence>
<dbReference type="Gene3D" id="3.90.25.10">
    <property type="entry name" value="UDP-galactose 4-epimerase, domain 1"/>
    <property type="match status" value="1"/>
</dbReference>
<dbReference type="VEuPathDB" id="FungiDB:NECHADRAFT_81637"/>
<dbReference type="GeneID" id="9673324"/>
<sequence length="304" mass="33277">MAVGAVAGGIGGVGKTMVSQLEFSKDHTVFVLSRTVPENQAPGTARVIKVDYNDTTSLTRCLEENKVEAVVSTINLQDEAASNAQLRLIEAADASKTTTKRFIPSEFAFANSPDGVEDEPSVRFAMESVDALRRSNLQFTRSANGFFMDYWGLPHIPSNLWTYTWAIDIANKRAAIPGTGDDLLSLTYSVDVAKFVVRMLESSDKWSETSILSGFDLTFHQLLAIAERIQGCKFDVKYDSLEALEKNEATLLQVGYGGGGWASEDEAKQMASLFGKMTISGTFRLPDDNRINDKFSGWVTPNDG</sequence>
<dbReference type="GO" id="GO:0016491">
    <property type="term" value="F:oxidoreductase activity"/>
    <property type="evidence" value="ECO:0007669"/>
    <property type="project" value="UniProtKB-KW"/>
</dbReference>
<reference evidence="5 6" key="1">
    <citation type="journal article" date="2009" name="PLoS Genet.">
        <title>The genome of Nectria haematococca: contribution of supernumerary chromosomes to gene expansion.</title>
        <authorList>
            <person name="Coleman J.J."/>
            <person name="Rounsley S.D."/>
            <person name="Rodriguez-Carres M."/>
            <person name="Kuo A."/>
            <person name="Wasmann C.C."/>
            <person name="Grimwood J."/>
            <person name="Schmutz J."/>
            <person name="Taga M."/>
            <person name="White G.J."/>
            <person name="Zhou S."/>
            <person name="Schwartz D.C."/>
            <person name="Freitag M."/>
            <person name="Ma L.J."/>
            <person name="Danchin E.G."/>
            <person name="Henrissat B."/>
            <person name="Coutinho P.M."/>
            <person name="Nelson D.R."/>
            <person name="Straney D."/>
            <person name="Napoli C.A."/>
            <person name="Barker B.M."/>
            <person name="Gribskov M."/>
            <person name="Rep M."/>
            <person name="Kroken S."/>
            <person name="Molnar I."/>
            <person name="Rensing C."/>
            <person name="Kennell J.C."/>
            <person name="Zamora J."/>
            <person name="Farman M.L."/>
            <person name="Selker E.U."/>
            <person name="Salamov A."/>
            <person name="Shapiro H."/>
            <person name="Pangilinan J."/>
            <person name="Lindquist E."/>
            <person name="Lamers C."/>
            <person name="Grigoriev I.V."/>
            <person name="Geiser D.M."/>
            <person name="Covert S.F."/>
            <person name="Temporini E."/>
            <person name="Vanetten H.D."/>
        </authorList>
    </citation>
    <scope>NUCLEOTIDE SEQUENCE [LARGE SCALE GENOMIC DNA]</scope>
    <source>
        <strain evidence="6">ATCC MYA-4622 / CBS 123669 / FGSC 9596 / NRRL 45880 / 77-13-4</strain>
    </source>
</reference>
<organism evidence="5 6">
    <name type="scientific">Fusarium vanettenii (strain ATCC MYA-4622 / CBS 123669 / FGSC 9596 / NRRL 45880 / 77-13-4)</name>
    <name type="common">Fusarium solani subsp. pisi</name>
    <dbReference type="NCBI Taxonomy" id="660122"/>
    <lineage>
        <taxon>Eukaryota</taxon>
        <taxon>Fungi</taxon>
        <taxon>Dikarya</taxon>
        <taxon>Ascomycota</taxon>
        <taxon>Pezizomycotina</taxon>
        <taxon>Sordariomycetes</taxon>
        <taxon>Hypocreomycetidae</taxon>
        <taxon>Hypocreales</taxon>
        <taxon>Nectriaceae</taxon>
        <taxon>Fusarium</taxon>
        <taxon>Fusarium solani species complex</taxon>
        <taxon>Fusarium vanettenii</taxon>
    </lineage>
</organism>
<dbReference type="Pfam" id="PF05368">
    <property type="entry name" value="NmrA"/>
    <property type="match status" value="1"/>
</dbReference>
<evidence type="ECO:0000313" key="5">
    <source>
        <dbReference type="EMBL" id="EEU39035.1"/>
    </source>
</evidence>
<comment type="similarity">
    <text evidence="1">Belongs to the NmrA-type oxidoreductase family. Isoflavone reductase subfamily.</text>
</comment>
<keyword evidence="6" id="KW-1185">Reference proteome</keyword>
<dbReference type="SUPFAM" id="SSF51735">
    <property type="entry name" value="NAD(P)-binding Rossmann-fold domains"/>
    <property type="match status" value="1"/>
</dbReference>
<protein>
    <recommendedName>
        <fullName evidence="4">NmrA-like domain-containing protein</fullName>
    </recommendedName>
</protein>
<accession>C7Z8U9</accession>
<evidence type="ECO:0000313" key="6">
    <source>
        <dbReference type="Proteomes" id="UP000005206"/>
    </source>
</evidence>
<dbReference type="Proteomes" id="UP000005206">
    <property type="component" value="Chromosome 6"/>
</dbReference>
<dbReference type="Gene3D" id="3.40.50.720">
    <property type="entry name" value="NAD(P)-binding Rossmann-like Domain"/>
    <property type="match status" value="1"/>
</dbReference>
<dbReference type="InParanoid" id="C7Z8U9"/>
<dbReference type="AlphaFoldDB" id="C7Z8U9"/>
<dbReference type="OMA" id="IGGWIPN"/>
<dbReference type="EMBL" id="GG698912">
    <property type="protein sequence ID" value="EEU39035.1"/>
    <property type="molecule type" value="Genomic_DNA"/>
</dbReference>
<dbReference type="InterPro" id="IPR051609">
    <property type="entry name" value="NmrA/Isoflavone_reductase-like"/>
</dbReference>
<keyword evidence="3" id="KW-0560">Oxidoreductase</keyword>
<evidence type="ECO:0000259" key="4">
    <source>
        <dbReference type="Pfam" id="PF05368"/>
    </source>
</evidence>